<keyword evidence="7" id="KW-0966">Cell projection</keyword>
<proteinExistence type="inferred from homology"/>
<evidence type="ECO:0000313" key="13">
    <source>
        <dbReference type="Proteomes" id="UP000264820"/>
    </source>
</evidence>
<dbReference type="Gene3D" id="1.20.890.10">
    <property type="entry name" value="cAMP-dependent protein kinase regulatory subunit, dimerization-anchoring domain"/>
    <property type="match status" value="1"/>
</dbReference>
<evidence type="ECO:0000256" key="10">
    <source>
        <dbReference type="ARBA" id="ARBA00068754"/>
    </source>
</evidence>
<keyword evidence="13" id="KW-1185">Reference proteome</keyword>
<dbReference type="PANTHER" id="PTHR23356">
    <property type="entry name" value="DPY30-RELATED"/>
    <property type="match status" value="1"/>
</dbReference>
<dbReference type="Pfam" id="PF05186">
    <property type="entry name" value="Dpy-30"/>
    <property type="match status" value="1"/>
</dbReference>
<sequence>MDSEFVKTHLGSCLAEGLAEVVEQRPMDPIQFLAHWLYKYNSNVEYEAKVNNNDGNKMLLFVLPSEQEEESMPNVQSETSQPRSAQAESSKAESVQPESSRGESDQVLPVEKQLAKTEEEIHESSPGPVIQDEEEVCEPAWVSRLYCYALW</sequence>
<accession>A0A3Q2YYC0</accession>
<organism evidence="12 13">
    <name type="scientific">Hippocampus comes</name>
    <name type="common">Tiger tail seahorse</name>
    <dbReference type="NCBI Taxonomy" id="109280"/>
    <lineage>
        <taxon>Eukaryota</taxon>
        <taxon>Metazoa</taxon>
        <taxon>Chordata</taxon>
        <taxon>Craniata</taxon>
        <taxon>Vertebrata</taxon>
        <taxon>Euteleostomi</taxon>
        <taxon>Actinopterygii</taxon>
        <taxon>Neopterygii</taxon>
        <taxon>Teleostei</taxon>
        <taxon>Neoteleostei</taxon>
        <taxon>Acanthomorphata</taxon>
        <taxon>Syngnathiaria</taxon>
        <taxon>Syngnathiformes</taxon>
        <taxon>Syngnathoidei</taxon>
        <taxon>Syngnathidae</taxon>
        <taxon>Hippocampus</taxon>
    </lineage>
</organism>
<evidence type="ECO:0000256" key="6">
    <source>
        <dbReference type="ARBA" id="ARBA00023212"/>
    </source>
</evidence>
<evidence type="ECO:0000256" key="4">
    <source>
        <dbReference type="ARBA" id="ARBA00022846"/>
    </source>
</evidence>
<dbReference type="GO" id="GO:0048188">
    <property type="term" value="C:Set1C/COMPASS complex"/>
    <property type="evidence" value="ECO:0007669"/>
    <property type="project" value="InterPro"/>
</dbReference>
<comment type="subcellular location">
    <subcellularLocation>
        <location evidence="1">Cytoplasm</location>
        <location evidence="1">Cytoskeleton</location>
        <location evidence="1">Flagellum axoneme</location>
    </subcellularLocation>
</comment>
<dbReference type="InterPro" id="IPR007858">
    <property type="entry name" value="Dpy-30_motif"/>
</dbReference>
<keyword evidence="3" id="KW-0963">Cytoplasm</keyword>
<feature type="compositionally biased region" description="Polar residues" evidence="11">
    <location>
        <begin position="73"/>
        <end position="99"/>
    </location>
</feature>
<reference evidence="12" key="1">
    <citation type="submission" date="2025-08" db="UniProtKB">
        <authorList>
            <consortium name="Ensembl"/>
        </authorList>
    </citation>
    <scope>IDENTIFICATION</scope>
</reference>
<keyword evidence="6" id="KW-0206">Cytoskeleton</keyword>
<evidence type="ECO:0000256" key="1">
    <source>
        <dbReference type="ARBA" id="ARBA00004611"/>
    </source>
</evidence>
<dbReference type="OMA" id="EVCEPAW"/>
<reference evidence="12" key="2">
    <citation type="submission" date="2025-09" db="UniProtKB">
        <authorList>
            <consortium name="Ensembl"/>
        </authorList>
    </citation>
    <scope>IDENTIFICATION</scope>
</reference>
<dbReference type="Proteomes" id="UP000264820">
    <property type="component" value="Unplaced"/>
</dbReference>
<name>A0A3Q2YYC0_HIPCM</name>
<dbReference type="FunFam" id="1.20.890.10:FF:000009">
    <property type="entry name" value="DPY30 domain-containing protein 1"/>
    <property type="match status" value="1"/>
</dbReference>
<keyword evidence="5" id="KW-0969">Cilium</keyword>
<dbReference type="GeneTree" id="ENSGT00940000177267"/>
<feature type="region of interest" description="Disordered" evidence="11">
    <location>
        <begin position="65"/>
        <end position="131"/>
    </location>
</feature>
<evidence type="ECO:0000256" key="3">
    <source>
        <dbReference type="ARBA" id="ARBA00022490"/>
    </source>
</evidence>
<feature type="compositionally biased region" description="Basic and acidic residues" evidence="11">
    <location>
        <begin position="113"/>
        <end position="123"/>
    </location>
</feature>
<protein>
    <recommendedName>
        <fullName evidence="10">DPY30 domain-containing protein 1</fullName>
    </recommendedName>
</protein>
<evidence type="ECO:0000256" key="11">
    <source>
        <dbReference type="SAM" id="MobiDB-lite"/>
    </source>
</evidence>
<comment type="similarity">
    <text evidence="2">Belongs to the dpy-30 family.</text>
</comment>
<evidence type="ECO:0000256" key="2">
    <source>
        <dbReference type="ARBA" id="ARBA00010849"/>
    </source>
</evidence>
<dbReference type="Ensembl" id="ENSHCOT00000025697.1">
    <property type="protein sequence ID" value="ENSHCOP00000023214.1"/>
    <property type="gene ID" value="ENSHCOG00000011526.1"/>
</dbReference>
<evidence type="ECO:0000256" key="5">
    <source>
        <dbReference type="ARBA" id="ARBA00023069"/>
    </source>
</evidence>
<comment type="function">
    <text evidence="8">Functions as part of axonemal radial spoke complexes that play an important part in the motility of sperm and cilia. Plays a crucial role during acrosome biogenesis.</text>
</comment>
<evidence type="ECO:0000256" key="7">
    <source>
        <dbReference type="ARBA" id="ARBA00023273"/>
    </source>
</evidence>
<dbReference type="InterPro" id="IPR037856">
    <property type="entry name" value="Sdc1/DPY30"/>
</dbReference>
<dbReference type="InterPro" id="IPR049630">
    <property type="entry name" value="DYDC-like_DD"/>
</dbReference>
<dbReference type="STRING" id="109280.ENSHCOP00000023214"/>
<evidence type="ECO:0000256" key="9">
    <source>
        <dbReference type="ARBA" id="ARBA00062391"/>
    </source>
</evidence>
<dbReference type="PANTHER" id="PTHR23356:SF16">
    <property type="entry name" value="DPY30 DOMAIN CONTAINING 2"/>
    <property type="match status" value="1"/>
</dbReference>
<keyword evidence="4" id="KW-0282">Flagellum</keyword>
<comment type="subunit">
    <text evidence="9">Component of the axonemal radial spoke complex 1 (RS1), at least composed of spoke head proteins RSPH1, RSPH3, RSPH9 and the cilia-specific component RSPH4A or sperm-specific component RSPH6A, spoke stalk proteins RSPH14, DNAJB13, DYDC1, ROPN1L and NME5, and the anchor protein IQUB. Interacts with SH3GL3.</text>
</comment>
<evidence type="ECO:0000313" key="12">
    <source>
        <dbReference type="Ensembl" id="ENSHCOP00000023214.1"/>
    </source>
</evidence>
<dbReference type="CDD" id="cd22966">
    <property type="entry name" value="DD_DYDC-like"/>
    <property type="match status" value="1"/>
</dbReference>
<evidence type="ECO:0000256" key="8">
    <source>
        <dbReference type="ARBA" id="ARBA00058296"/>
    </source>
</evidence>
<dbReference type="AlphaFoldDB" id="A0A3Q2YYC0"/>